<organism evidence="2 3">
    <name type="scientific">Dinoponera quadriceps</name>
    <name type="common">South American ant</name>
    <dbReference type="NCBI Taxonomy" id="609295"/>
    <lineage>
        <taxon>Eukaryota</taxon>
        <taxon>Metazoa</taxon>
        <taxon>Ecdysozoa</taxon>
        <taxon>Arthropoda</taxon>
        <taxon>Hexapoda</taxon>
        <taxon>Insecta</taxon>
        <taxon>Pterygota</taxon>
        <taxon>Neoptera</taxon>
        <taxon>Endopterygota</taxon>
        <taxon>Hymenoptera</taxon>
        <taxon>Apocrita</taxon>
        <taxon>Aculeata</taxon>
        <taxon>Formicoidea</taxon>
        <taxon>Formicidae</taxon>
        <taxon>Ponerinae</taxon>
        <taxon>Ponerini</taxon>
        <taxon>Dinoponera</taxon>
    </lineage>
</organism>
<evidence type="ECO:0000313" key="2">
    <source>
        <dbReference type="Proteomes" id="UP000515204"/>
    </source>
</evidence>
<dbReference type="PANTHER" id="PTHR28624:SF1">
    <property type="entry name" value="MITOCHONDRIAL POTASSIUM CHANNEL"/>
    <property type="match status" value="1"/>
</dbReference>
<keyword evidence="1" id="KW-0812">Transmembrane</keyword>
<dbReference type="OrthoDB" id="6243211at2759"/>
<dbReference type="PANTHER" id="PTHR28624">
    <property type="entry name" value="COILED-COIL DOMAIN-CONTAINING PROTEIN 51"/>
    <property type="match status" value="1"/>
</dbReference>
<dbReference type="KEGG" id="dqu:106750643"/>
<protein>
    <submittedName>
        <fullName evidence="3">Coiled-coil domain-containing protein 51-like</fullName>
    </submittedName>
</protein>
<dbReference type="RefSeq" id="XP_014486618.1">
    <property type="nucleotide sequence ID" value="XM_014631132.1"/>
</dbReference>
<accession>A0A6P3Y8B6</accession>
<keyword evidence="2" id="KW-1185">Reference proteome</keyword>
<dbReference type="AlphaFoldDB" id="A0A6P3Y8B6"/>
<keyword evidence="1" id="KW-1133">Transmembrane helix</keyword>
<reference evidence="3" key="1">
    <citation type="submission" date="2025-08" db="UniProtKB">
        <authorList>
            <consortium name="RefSeq"/>
        </authorList>
    </citation>
    <scope>IDENTIFICATION</scope>
</reference>
<evidence type="ECO:0000256" key="1">
    <source>
        <dbReference type="SAM" id="Phobius"/>
    </source>
</evidence>
<dbReference type="GeneID" id="106750643"/>
<dbReference type="InterPro" id="IPR037660">
    <property type="entry name" value="CCDC51"/>
</dbReference>
<proteinExistence type="predicted"/>
<sequence>MMTEHYRRLVNLVKGQVEKYWMFHNVKGLTKNVSEIPHSKFFNEQNSIVEKYNFFTKKLNQTSIIQNLSVKSLEPSTPLPKIIDKWWRWYHQLTGLDAVETAKQQVIILQDKLFECQDNRRTLNKKMTDNTFKLQEVYSELIQTKRDDPKYVRLTMVENKNLQEQNKIINMLELLEKEEKDKFTQLATAIKEYHDSQNMNAQKYKYLSIIASVVAAVVSLIGSIILNNRKILDIKNAIYEAQEKNESLIHTNRDQLSDLQRSFHSFETKFLQNTINTNIEKEINNENDNTSNIWTNAKYIAYTLIGGIPRGVYACGSYITSIFTH</sequence>
<gene>
    <name evidence="3" type="primary">LOC106750643</name>
</gene>
<name>A0A6P3Y8B6_DINQU</name>
<dbReference type="Proteomes" id="UP000515204">
    <property type="component" value="Unplaced"/>
</dbReference>
<keyword evidence="1" id="KW-0472">Membrane</keyword>
<evidence type="ECO:0000313" key="3">
    <source>
        <dbReference type="RefSeq" id="XP_014486618.1"/>
    </source>
</evidence>
<feature type="transmembrane region" description="Helical" evidence="1">
    <location>
        <begin position="206"/>
        <end position="226"/>
    </location>
</feature>